<dbReference type="RefSeq" id="WP_134335875.1">
    <property type="nucleotide sequence ID" value="NZ_BMCZ01000004.1"/>
</dbReference>
<proteinExistence type="predicted"/>
<keyword evidence="1" id="KW-1133">Transmembrane helix</keyword>
<protein>
    <submittedName>
        <fullName evidence="3">Uncharacterized protein</fullName>
    </submittedName>
</protein>
<reference evidence="3 4" key="1">
    <citation type="journal article" date="2016" name="Int. J. Syst. Evol. Microbiol.">
        <title>Proposal of Mucilaginibacter phyllosphaerae sp. nov. isolated from the phyllosphere of Galium album.</title>
        <authorList>
            <person name="Aydogan E.L."/>
            <person name="Busse H.J."/>
            <person name="Moser G."/>
            <person name="Muller C."/>
            <person name="Kampfer P."/>
            <person name="Glaeser S.P."/>
        </authorList>
    </citation>
    <scope>NUCLEOTIDE SEQUENCE [LARGE SCALE GENOMIC DNA]</scope>
    <source>
        <strain evidence="3 4">PP-F2FG21</strain>
    </source>
</reference>
<dbReference type="AlphaFoldDB" id="A0A4Y8AGI4"/>
<dbReference type="EMBL" id="SNQG01000002">
    <property type="protein sequence ID" value="TEW67840.1"/>
    <property type="molecule type" value="Genomic_DNA"/>
</dbReference>
<sequence length="137" mass="15838">MTNRLRTEIQEEELEEQELIVEERPVKKGIPDNFFTQFLRNGVITTDDATSALPFIFYIAFLGMIYIGNRHLSENNIRDIDKISKEVKELSWEYKSTKADLAFKSTLTEVAKRADTLGVKESNQPPQKITVKEDIQE</sequence>
<comment type="caution">
    <text evidence="3">The sequence shown here is derived from an EMBL/GenBank/DDBJ whole genome shotgun (WGS) entry which is preliminary data.</text>
</comment>
<evidence type="ECO:0000313" key="3">
    <source>
        <dbReference type="EMBL" id="TEW67840.1"/>
    </source>
</evidence>
<evidence type="ECO:0000313" key="2">
    <source>
        <dbReference type="EMBL" id="MBB3968517.1"/>
    </source>
</evidence>
<keyword evidence="1" id="KW-0472">Membrane</keyword>
<accession>A0A4Y8AGI4</accession>
<evidence type="ECO:0000256" key="1">
    <source>
        <dbReference type="SAM" id="Phobius"/>
    </source>
</evidence>
<gene>
    <name evidence="3" type="ORF">E2R65_07585</name>
    <name evidence="2" type="ORF">GGR35_001109</name>
</gene>
<name>A0A4Y8AGI4_9SPHI</name>
<keyword evidence="5" id="KW-1185">Reference proteome</keyword>
<dbReference type="OrthoDB" id="981249at2"/>
<feature type="transmembrane region" description="Helical" evidence="1">
    <location>
        <begin position="49"/>
        <end position="68"/>
    </location>
</feature>
<dbReference type="EMBL" id="JACIEG010000002">
    <property type="protein sequence ID" value="MBB3968517.1"/>
    <property type="molecule type" value="Genomic_DNA"/>
</dbReference>
<evidence type="ECO:0000313" key="4">
    <source>
        <dbReference type="Proteomes" id="UP000297248"/>
    </source>
</evidence>
<dbReference type="Proteomes" id="UP000583101">
    <property type="component" value="Unassembled WGS sequence"/>
</dbReference>
<evidence type="ECO:0000313" key="5">
    <source>
        <dbReference type="Proteomes" id="UP000583101"/>
    </source>
</evidence>
<reference evidence="3" key="2">
    <citation type="submission" date="2019-03" db="EMBL/GenBank/DDBJ databases">
        <authorList>
            <person name="Yan Y.-Q."/>
            <person name="Du Z.-J."/>
        </authorList>
    </citation>
    <scope>NUCLEOTIDE SEQUENCE</scope>
    <source>
        <strain evidence="3">PP-F2FG21</strain>
    </source>
</reference>
<organism evidence="3 4">
    <name type="scientific">Mucilaginibacter phyllosphaerae</name>
    <dbReference type="NCBI Taxonomy" id="1812349"/>
    <lineage>
        <taxon>Bacteria</taxon>
        <taxon>Pseudomonadati</taxon>
        <taxon>Bacteroidota</taxon>
        <taxon>Sphingobacteriia</taxon>
        <taxon>Sphingobacteriales</taxon>
        <taxon>Sphingobacteriaceae</taxon>
        <taxon>Mucilaginibacter</taxon>
    </lineage>
</organism>
<dbReference type="Pfam" id="PF19579">
    <property type="entry name" value="FtsL_2"/>
    <property type="match status" value="1"/>
</dbReference>
<reference evidence="2 5" key="3">
    <citation type="submission" date="2020-08" db="EMBL/GenBank/DDBJ databases">
        <title>Genomic Encyclopedia of Type Strains, Phase IV (KMG-IV): sequencing the most valuable type-strain genomes for metagenomic binning, comparative biology and taxonomic classification.</title>
        <authorList>
            <person name="Goeker M."/>
        </authorList>
    </citation>
    <scope>NUCLEOTIDE SEQUENCE [LARGE SCALE GENOMIC DNA]</scope>
    <source>
        <strain evidence="2 5">DSM 100995</strain>
    </source>
</reference>
<dbReference type="Proteomes" id="UP000297248">
    <property type="component" value="Unassembled WGS sequence"/>
</dbReference>
<keyword evidence="1" id="KW-0812">Transmembrane</keyword>
<dbReference type="InterPro" id="IPR045755">
    <property type="entry name" value="FtsL-like"/>
</dbReference>